<keyword evidence="14" id="KW-1185">Reference proteome</keyword>
<keyword evidence="5" id="KW-0805">Transcription regulation</keyword>
<dbReference type="EMBL" id="CAMAPF010000967">
    <property type="protein sequence ID" value="CAH9132133.1"/>
    <property type="molecule type" value="Genomic_DNA"/>
</dbReference>
<evidence type="ECO:0000256" key="11">
    <source>
        <dbReference type="SAM" id="MobiDB-lite"/>
    </source>
</evidence>
<accession>A0AAV0F9P2</accession>
<keyword evidence="7" id="KW-0804">Transcription</keyword>
<evidence type="ECO:0000256" key="10">
    <source>
        <dbReference type="PROSITE-ProRule" id="PRU00470"/>
    </source>
</evidence>
<dbReference type="GO" id="GO:0008270">
    <property type="term" value="F:zinc ion binding"/>
    <property type="evidence" value="ECO:0007669"/>
    <property type="project" value="UniProtKB-KW"/>
</dbReference>
<dbReference type="InterPro" id="IPR036893">
    <property type="entry name" value="SBP_sf"/>
</dbReference>
<evidence type="ECO:0000313" key="14">
    <source>
        <dbReference type="Proteomes" id="UP001152523"/>
    </source>
</evidence>
<dbReference type="GO" id="GO:0005634">
    <property type="term" value="C:nucleus"/>
    <property type="evidence" value="ECO:0007669"/>
    <property type="project" value="UniProtKB-SubCell"/>
</dbReference>
<evidence type="ECO:0000259" key="12">
    <source>
        <dbReference type="PROSITE" id="PS51141"/>
    </source>
</evidence>
<feature type="domain" description="SBP-type" evidence="12">
    <location>
        <begin position="161"/>
        <end position="238"/>
    </location>
</feature>
<dbReference type="PANTHER" id="PTHR31251">
    <property type="entry name" value="SQUAMOSA PROMOTER-BINDING-LIKE PROTEIN 4"/>
    <property type="match status" value="1"/>
</dbReference>
<dbReference type="AlphaFoldDB" id="A0AAV0F9P2"/>
<evidence type="ECO:0000313" key="13">
    <source>
        <dbReference type="EMBL" id="CAH9132133.1"/>
    </source>
</evidence>
<comment type="caution">
    <text evidence="13">The sequence shown here is derived from an EMBL/GenBank/DDBJ whole genome shotgun (WGS) entry which is preliminary data.</text>
</comment>
<keyword evidence="2" id="KW-0479">Metal-binding</keyword>
<dbReference type="InterPro" id="IPR004333">
    <property type="entry name" value="SBP_dom"/>
</dbReference>
<proteinExistence type="predicted"/>
<keyword evidence="6" id="KW-0238">DNA-binding</keyword>
<evidence type="ECO:0000256" key="9">
    <source>
        <dbReference type="ARBA" id="ARBA00056472"/>
    </source>
</evidence>
<dbReference type="PANTHER" id="PTHR31251:SF74">
    <property type="entry name" value="SQUAMOSA PROMOTER-BINDING-LIKE PROTEIN 2"/>
    <property type="match status" value="1"/>
</dbReference>
<dbReference type="SUPFAM" id="SSF103612">
    <property type="entry name" value="SBT domain"/>
    <property type="match status" value="1"/>
</dbReference>
<evidence type="ECO:0000256" key="2">
    <source>
        <dbReference type="ARBA" id="ARBA00022723"/>
    </source>
</evidence>
<dbReference type="Proteomes" id="UP001152523">
    <property type="component" value="Unassembled WGS sequence"/>
</dbReference>
<feature type="region of interest" description="Disordered" evidence="11">
    <location>
        <begin position="57"/>
        <end position="95"/>
    </location>
</feature>
<evidence type="ECO:0000256" key="5">
    <source>
        <dbReference type="ARBA" id="ARBA00023015"/>
    </source>
</evidence>
<keyword evidence="3 10" id="KW-0863">Zinc-finger</keyword>
<evidence type="ECO:0000256" key="7">
    <source>
        <dbReference type="ARBA" id="ARBA00023163"/>
    </source>
</evidence>
<evidence type="ECO:0000256" key="1">
    <source>
        <dbReference type="ARBA" id="ARBA00004123"/>
    </source>
</evidence>
<dbReference type="PROSITE" id="PS51141">
    <property type="entry name" value="ZF_SBP"/>
    <property type="match status" value="1"/>
</dbReference>
<reference evidence="13" key="1">
    <citation type="submission" date="2022-07" db="EMBL/GenBank/DDBJ databases">
        <authorList>
            <person name="Macas J."/>
            <person name="Novak P."/>
            <person name="Neumann P."/>
        </authorList>
    </citation>
    <scope>NUCLEOTIDE SEQUENCE</scope>
</reference>
<name>A0AAV0F9P2_9ASTE</name>
<comment type="function">
    <text evidence="9">Probable transcriptional factor. Binds to the promoter of the SQUAMOSA gene.</text>
</comment>
<keyword evidence="8" id="KW-0539">Nucleus</keyword>
<comment type="subcellular location">
    <subcellularLocation>
        <location evidence="1">Nucleus</location>
    </subcellularLocation>
</comment>
<keyword evidence="4" id="KW-0862">Zinc</keyword>
<evidence type="ECO:0000256" key="6">
    <source>
        <dbReference type="ARBA" id="ARBA00023125"/>
    </source>
</evidence>
<organism evidence="13 14">
    <name type="scientific">Cuscuta epithymum</name>
    <dbReference type="NCBI Taxonomy" id="186058"/>
    <lineage>
        <taxon>Eukaryota</taxon>
        <taxon>Viridiplantae</taxon>
        <taxon>Streptophyta</taxon>
        <taxon>Embryophyta</taxon>
        <taxon>Tracheophyta</taxon>
        <taxon>Spermatophyta</taxon>
        <taxon>Magnoliopsida</taxon>
        <taxon>eudicotyledons</taxon>
        <taxon>Gunneridae</taxon>
        <taxon>Pentapetalae</taxon>
        <taxon>asterids</taxon>
        <taxon>lamiids</taxon>
        <taxon>Solanales</taxon>
        <taxon>Convolvulaceae</taxon>
        <taxon>Cuscuteae</taxon>
        <taxon>Cuscuta</taxon>
        <taxon>Cuscuta subgen. Cuscuta</taxon>
    </lineage>
</organism>
<dbReference type="Pfam" id="PF03110">
    <property type="entry name" value="SBP"/>
    <property type="match status" value="1"/>
</dbReference>
<gene>
    <name evidence="13" type="ORF">CEPIT_LOCUS31927</name>
</gene>
<evidence type="ECO:0000256" key="4">
    <source>
        <dbReference type="ARBA" id="ARBA00022833"/>
    </source>
</evidence>
<protein>
    <recommendedName>
        <fullName evidence="12">SBP-type domain-containing protein</fullName>
    </recommendedName>
</protein>
<evidence type="ECO:0000256" key="8">
    <source>
        <dbReference type="ARBA" id="ARBA00023242"/>
    </source>
</evidence>
<dbReference type="GO" id="GO:0003677">
    <property type="term" value="F:DNA binding"/>
    <property type="evidence" value="ECO:0007669"/>
    <property type="project" value="UniProtKB-KW"/>
</dbReference>
<feature type="compositionally biased region" description="Low complexity" evidence="11">
    <location>
        <begin position="61"/>
        <end position="75"/>
    </location>
</feature>
<sequence>MKMEWDAKWGWEKLAMLGSNVCESPKKMQLAGWGLVDAAEVDPGSFGFSGEGGASSGSGVYGSSEKSSVSASTDSSLKKDGMDSSKFTSEGFPGDFEKKMEQSTAEVSVEPFIGLKLGKRTYFERNCGGNNVKSALMVKIPMSLTPVVKKPKSSSSQCAPIPYCQVEGCKIDLSSAKDYHQKHRVCDIHSKCSKVIIAGVERRFCQQCSRFHGLSEFDEKKRSCRRRLSDHNARRRKPLSGPTQFSYINGRPQMNFVNQFTLLPSRTTANSTWDNSCTPNMSKLQDMAGIRLPNAINASKGTISEVFDQGAKQSWFPSSGGTKLEVPRALSLLSSTSWGSYQPELISLDNHPPTLPAANQSSSVEPLMHSVPQSLLMSSPEYPQAEHHSTDFHGHTLAESTTSGGQVQLFKVPHDTDFYFN</sequence>
<evidence type="ECO:0000256" key="3">
    <source>
        <dbReference type="ARBA" id="ARBA00022771"/>
    </source>
</evidence>
<dbReference type="FunFam" id="4.10.1100.10:FF:000001">
    <property type="entry name" value="Squamosa promoter-binding-like protein 14"/>
    <property type="match status" value="1"/>
</dbReference>
<dbReference type="InterPro" id="IPR044817">
    <property type="entry name" value="SBP-like"/>
</dbReference>
<dbReference type="Gene3D" id="4.10.1100.10">
    <property type="entry name" value="Transcription factor, SBP-box domain"/>
    <property type="match status" value="1"/>
</dbReference>